<gene>
    <name evidence="2" type="ORF">UFOVP549_49</name>
</gene>
<dbReference type="GO" id="GO:0051276">
    <property type="term" value="P:chromosome organization"/>
    <property type="evidence" value="ECO:0007669"/>
    <property type="project" value="InterPro"/>
</dbReference>
<reference evidence="2" key="1">
    <citation type="submission" date="2020-04" db="EMBL/GenBank/DDBJ databases">
        <authorList>
            <person name="Chiriac C."/>
            <person name="Salcher M."/>
            <person name="Ghai R."/>
            <person name="Kavagutti S V."/>
        </authorList>
    </citation>
    <scope>NUCLEOTIDE SEQUENCE</scope>
</reference>
<evidence type="ECO:0000256" key="1">
    <source>
        <dbReference type="SAM" id="MobiDB-lite"/>
    </source>
</evidence>
<dbReference type="EMBL" id="LR796534">
    <property type="protein sequence ID" value="CAB4150095.1"/>
    <property type="molecule type" value="Genomic_DNA"/>
</dbReference>
<evidence type="ECO:0000313" key="2">
    <source>
        <dbReference type="EMBL" id="CAB4150095.1"/>
    </source>
</evidence>
<name>A0A6J5MSF5_9CAUD</name>
<dbReference type="Gene3D" id="1.10.10.1400">
    <property type="entry name" value="Terminase, small subunit, N-terminal DNA-binding domain, HTH motif"/>
    <property type="match status" value="1"/>
</dbReference>
<sequence length="189" mass="20536">MRKQTDKDQWKGGLIVRQDAEGTVTEQQMAFIEAYVANGGNAMLAAKSAGYDPSNGSALLKNHKVREAIEIHRDTDIKTKGATKAWAVMNRLLDDPATPAQVQFQAARWTLEASGHGLSAVAAALAVGNRGKKDLQDMSVSELQDIADRARTWLDSMKTVVNVTTSLTNTIDLPNEPRTTTRPDDHPPA</sequence>
<protein>
    <submittedName>
        <fullName evidence="2">Terminase small subunit</fullName>
    </submittedName>
</protein>
<feature type="compositionally biased region" description="Basic and acidic residues" evidence="1">
    <location>
        <begin position="179"/>
        <end position="189"/>
    </location>
</feature>
<organism evidence="2">
    <name type="scientific">uncultured Caudovirales phage</name>
    <dbReference type="NCBI Taxonomy" id="2100421"/>
    <lineage>
        <taxon>Viruses</taxon>
        <taxon>Duplodnaviria</taxon>
        <taxon>Heunggongvirae</taxon>
        <taxon>Uroviricota</taxon>
        <taxon>Caudoviricetes</taxon>
        <taxon>Peduoviridae</taxon>
        <taxon>Maltschvirus</taxon>
        <taxon>Maltschvirus maltsch</taxon>
    </lineage>
</organism>
<dbReference type="InterPro" id="IPR005335">
    <property type="entry name" value="Terminase_ssu"/>
</dbReference>
<accession>A0A6J5MSF5</accession>
<feature type="region of interest" description="Disordered" evidence="1">
    <location>
        <begin position="170"/>
        <end position="189"/>
    </location>
</feature>
<dbReference type="InterPro" id="IPR038713">
    <property type="entry name" value="Terminase_Gp1_N_sf"/>
</dbReference>
<proteinExistence type="predicted"/>
<dbReference type="Pfam" id="PF03592">
    <property type="entry name" value="Terminase_2"/>
    <property type="match status" value="1"/>
</dbReference>